<dbReference type="SUPFAM" id="SSF48498">
    <property type="entry name" value="Tetracyclin repressor-like, C-terminal domain"/>
    <property type="match status" value="1"/>
</dbReference>
<protein>
    <submittedName>
        <fullName evidence="4">TetR/AcrR family transcriptional regulator</fullName>
    </submittedName>
</protein>
<dbReference type="Gene3D" id="1.10.357.10">
    <property type="entry name" value="Tetracycline Repressor, domain 2"/>
    <property type="match status" value="1"/>
</dbReference>
<reference evidence="4 5" key="1">
    <citation type="submission" date="2020-07" db="EMBL/GenBank/DDBJ databases">
        <authorList>
            <person name="Feng H."/>
        </authorList>
    </citation>
    <scope>NUCLEOTIDE SEQUENCE [LARGE SCALE GENOMIC DNA]</scope>
    <source>
        <strain evidence="5">s-10</strain>
    </source>
</reference>
<dbReference type="Pfam" id="PF00440">
    <property type="entry name" value="TetR_N"/>
    <property type="match status" value="1"/>
</dbReference>
<dbReference type="InterPro" id="IPR050624">
    <property type="entry name" value="HTH-type_Tx_Regulator"/>
</dbReference>
<dbReference type="SUPFAM" id="SSF46689">
    <property type="entry name" value="Homeodomain-like"/>
    <property type="match status" value="1"/>
</dbReference>
<dbReference type="AlphaFoldDB" id="A0A7W2A7Z8"/>
<dbReference type="PANTHER" id="PTHR43479:SF11">
    <property type="entry name" value="ACREF_ENVCD OPERON REPRESSOR-RELATED"/>
    <property type="match status" value="1"/>
</dbReference>
<proteinExistence type="predicted"/>
<evidence type="ECO:0000256" key="1">
    <source>
        <dbReference type="ARBA" id="ARBA00023125"/>
    </source>
</evidence>
<keyword evidence="1 2" id="KW-0238">DNA-binding</keyword>
<evidence type="ECO:0000313" key="4">
    <source>
        <dbReference type="EMBL" id="MBA4495061.1"/>
    </source>
</evidence>
<accession>A0A7W2A7Z8</accession>
<keyword evidence="5" id="KW-1185">Reference proteome</keyword>
<dbReference type="EMBL" id="JACEIQ010000012">
    <property type="protein sequence ID" value="MBA4495061.1"/>
    <property type="molecule type" value="Genomic_DNA"/>
</dbReference>
<feature type="DNA-binding region" description="H-T-H motif" evidence="2">
    <location>
        <begin position="34"/>
        <end position="53"/>
    </location>
</feature>
<dbReference type="GO" id="GO:0003677">
    <property type="term" value="F:DNA binding"/>
    <property type="evidence" value="ECO:0007669"/>
    <property type="project" value="UniProtKB-UniRule"/>
</dbReference>
<dbReference type="InterPro" id="IPR036271">
    <property type="entry name" value="Tet_transcr_reg_TetR-rel_C_sf"/>
</dbReference>
<dbReference type="RefSeq" id="WP_181752307.1">
    <property type="nucleotide sequence ID" value="NZ_JACEIQ010000012.1"/>
</dbReference>
<organism evidence="4 5">
    <name type="scientific">Paenactinomyces guangxiensis</name>
    <dbReference type="NCBI Taxonomy" id="1490290"/>
    <lineage>
        <taxon>Bacteria</taxon>
        <taxon>Bacillati</taxon>
        <taxon>Bacillota</taxon>
        <taxon>Bacilli</taxon>
        <taxon>Bacillales</taxon>
        <taxon>Thermoactinomycetaceae</taxon>
        <taxon>Paenactinomyces</taxon>
    </lineage>
</organism>
<dbReference type="PROSITE" id="PS50977">
    <property type="entry name" value="HTH_TETR_2"/>
    <property type="match status" value="1"/>
</dbReference>
<name>A0A7W2A7Z8_9BACL</name>
<dbReference type="InterPro" id="IPR009057">
    <property type="entry name" value="Homeodomain-like_sf"/>
</dbReference>
<dbReference type="PROSITE" id="PS01081">
    <property type="entry name" value="HTH_TETR_1"/>
    <property type="match status" value="1"/>
</dbReference>
<gene>
    <name evidence="4" type="ORF">H1191_12150</name>
</gene>
<dbReference type="InterPro" id="IPR023772">
    <property type="entry name" value="DNA-bd_HTH_TetR-type_CS"/>
</dbReference>
<evidence type="ECO:0000313" key="5">
    <source>
        <dbReference type="Proteomes" id="UP000535491"/>
    </source>
</evidence>
<sequence length="206" mass="24542">MGRKFSEHEKEYIRKRLLETGKNMFSTYGLKKTSIGDLTKSVGIAQGTFYLFFKSKEELYFEILEIEEERVRKSLLSEHFISEELTRARFKQFLKQAVSIVETNPIFRQIYEEDVLEHLMRKLPPEKWEKHMIKDFNMSLPLISHWQKEGRMVDLDPELIVSMIRSLILLTLQKKIIGEQLYQPTIELFIQFIADGLVKKEDLRHD</sequence>
<feature type="domain" description="HTH tetR-type" evidence="3">
    <location>
        <begin position="11"/>
        <end position="71"/>
    </location>
</feature>
<dbReference type="Proteomes" id="UP000535491">
    <property type="component" value="Unassembled WGS sequence"/>
</dbReference>
<dbReference type="InterPro" id="IPR001647">
    <property type="entry name" value="HTH_TetR"/>
</dbReference>
<dbReference type="PANTHER" id="PTHR43479">
    <property type="entry name" value="ACREF/ENVCD OPERON REPRESSOR-RELATED"/>
    <property type="match status" value="1"/>
</dbReference>
<evidence type="ECO:0000256" key="2">
    <source>
        <dbReference type="PROSITE-ProRule" id="PRU00335"/>
    </source>
</evidence>
<dbReference type="PRINTS" id="PR00455">
    <property type="entry name" value="HTHTETR"/>
</dbReference>
<evidence type="ECO:0000259" key="3">
    <source>
        <dbReference type="PROSITE" id="PS50977"/>
    </source>
</evidence>
<comment type="caution">
    <text evidence="4">The sequence shown here is derived from an EMBL/GenBank/DDBJ whole genome shotgun (WGS) entry which is preliminary data.</text>
</comment>